<keyword evidence="1" id="KW-0472">Membrane</keyword>
<keyword evidence="3" id="KW-1185">Reference proteome</keyword>
<evidence type="ECO:0000256" key="1">
    <source>
        <dbReference type="SAM" id="Phobius"/>
    </source>
</evidence>
<feature type="transmembrane region" description="Helical" evidence="1">
    <location>
        <begin position="12"/>
        <end position="32"/>
    </location>
</feature>
<accession>A0ABX6V498</accession>
<evidence type="ECO:0000313" key="3">
    <source>
        <dbReference type="Proteomes" id="UP000316416"/>
    </source>
</evidence>
<sequence>MMDFLESISPIASAFAAILSTIIAAIVVWLTINQLKAQRIHNRLSIKPVLSTHFKAEKNDQNLVVSILLDNFGMGPGFIKNGVFYNAEGAHFDFNTKELKAEVERVVKRGTVNHMLSPFAVQPNTSVSILSVPLPPQFDLDSLYMELEKFGIKITYESVYGEKFEINETLSKDISKT</sequence>
<protein>
    <submittedName>
        <fullName evidence="2">Uncharacterized protein</fullName>
    </submittedName>
</protein>
<dbReference type="RefSeq" id="WP_142872150.1">
    <property type="nucleotide sequence ID" value="NZ_CP045503.2"/>
</dbReference>
<proteinExistence type="predicted"/>
<organism evidence="2 3">
    <name type="scientific">Shewanella eurypsychrophilus</name>
    <dbReference type="NCBI Taxonomy" id="2593656"/>
    <lineage>
        <taxon>Bacteria</taxon>
        <taxon>Pseudomonadati</taxon>
        <taxon>Pseudomonadota</taxon>
        <taxon>Gammaproteobacteria</taxon>
        <taxon>Alteromonadales</taxon>
        <taxon>Shewanellaceae</taxon>
        <taxon>Shewanella</taxon>
    </lineage>
</organism>
<name>A0ABX6V498_9GAMM</name>
<reference evidence="2" key="1">
    <citation type="submission" date="2021-07" db="EMBL/GenBank/DDBJ databases">
        <title>Shewanella sp. YLB-07 whole genome sequence.</title>
        <authorList>
            <person name="Yu L."/>
        </authorList>
    </citation>
    <scope>NUCLEOTIDE SEQUENCE</scope>
    <source>
        <strain evidence="2">YLB-08</strain>
    </source>
</reference>
<keyword evidence="1" id="KW-1133">Transmembrane helix</keyword>
<gene>
    <name evidence="2" type="ORF">FM038_004540</name>
</gene>
<evidence type="ECO:0000313" key="2">
    <source>
        <dbReference type="EMBL" id="QPG56774.1"/>
    </source>
</evidence>
<dbReference type="Proteomes" id="UP000316416">
    <property type="component" value="Chromosome"/>
</dbReference>
<dbReference type="EMBL" id="CP045503">
    <property type="protein sequence ID" value="QPG56774.1"/>
    <property type="molecule type" value="Genomic_DNA"/>
</dbReference>
<keyword evidence="1" id="KW-0812">Transmembrane</keyword>